<name>A0A8J5X9B4_DIALT</name>
<dbReference type="OrthoDB" id="204729at2759"/>
<accession>A0A8J5X9B4</accession>
<proteinExistence type="predicted"/>
<feature type="signal peptide" evidence="1">
    <location>
        <begin position="1"/>
        <end position="37"/>
    </location>
</feature>
<feature type="chain" id="PRO_5035278946" evidence="1">
    <location>
        <begin position="38"/>
        <end position="151"/>
    </location>
</feature>
<evidence type="ECO:0000313" key="3">
    <source>
        <dbReference type="Proteomes" id="UP000751190"/>
    </source>
</evidence>
<gene>
    <name evidence="2" type="ORF">KFE25_003171</name>
</gene>
<evidence type="ECO:0000313" key="2">
    <source>
        <dbReference type="EMBL" id="KAG8459719.1"/>
    </source>
</evidence>
<reference evidence="2" key="1">
    <citation type="submission" date="2021-05" db="EMBL/GenBank/DDBJ databases">
        <title>The genome of the haptophyte Pavlova lutheri (Diacronema luteri, Pavlovales) - a model for lipid biosynthesis in eukaryotic algae.</title>
        <authorList>
            <person name="Hulatt C.J."/>
            <person name="Posewitz M.C."/>
        </authorList>
    </citation>
    <scope>NUCLEOTIDE SEQUENCE</scope>
    <source>
        <strain evidence="2">NIVA-4/92</strain>
    </source>
</reference>
<keyword evidence="3" id="KW-1185">Reference proteome</keyword>
<sequence length="151" mass="15540">MAAMTIISIALALATRPAVQMNRRAAVSGALAASVLALPLAARASKDCFDDCASNCARNAPGSLGYCKETCAEYCAQPDRRDGLSGSVSADAGEVGFASAYDYGNRLSGRLRSNVEYGTDRPPSIPGLDGTAVGRALSEAAGVRRAARDTH</sequence>
<protein>
    <submittedName>
        <fullName evidence="2">Uncharacterized protein</fullName>
    </submittedName>
</protein>
<comment type="caution">
    <text evidence="2">The sequence shown here is derived from an EMBL/GenBank/DDBJ whole genome shotgun (WGS) entry which is preliminary data.</text>
</comment>
<keyword evidence="1" id="KW-0732">Signal</keyword>
<dbReference type="Proteomes" id="UP000751190">
    <property type="component" value="Unassembled WGS sequence"/>
</dbReference>
<evidence type="ECO:0000256" key="1">
    <source>
        <dbReference type="SAM" id="SignalP"/>
    </source>
</evidence>
<dbReference type="OMA" id="SNCARNA"/>
<dbReference type="AlphaFoldDB" id="A0A8J5X9B4"/>
<organism evidence="2 3">
    <name type="scientific">Diacronema lutheri</name>
    <name type="common">Unicellular marine alga</name>
    <name type="synonym">Monochrysis lutheri</name>
    <dbReference type="NCBI Taxonomy" id="2081491"/>
    <lineage>
        <taxon>Eukaryota</taxon>
        <taxon>Haptista</taxon>
        <taxon>Haptophyta</taxon>
        <taxon>Pavlovophyceae</taxon>
        <taxon>Pavlovales</taxon>
        <taxon>Pavlovaceae</taxon>
        <taxon>Diacronema</taxon>
    </lineage>
</organism>
<dbReference type="EMBL" id="JAGTXO010000038">
    <property type="protein sequence ID" value="KAG8459719.1"/>
    <property type="molecule type" value="Genomic_DNA"/>
</dbReference>